<feature type="transmembrane region" description="Helical" evidence="4">
    <location>
        <begin position="410"/>
        <end position="429"/>
    </location>
</feature>
<sequence>MSHEPWTSTTITMSKSKAFYLLLLLLVVITFCVFLNAIPNGFVYDDISVIEENYFIKSPGNLPKIFSKEYFSLSNELSYRPVVTLSYFLDYAVWGLNPFGYHLSNVAIHAFNVLMFCILVNNLVKSRSIAFFAALIFSIHPCVTEAVNAISYREDLLVAGFSFLSCIFLIKSLKTCSKDKPLPADDGSHLRKGVFLIIGLLFYMLALFSKESAIVLPVFIILYRLLCGIPYLKRYYVKILLGYAFVSFFFILVRFSLLKNPRLVSVAYYEKSFWISGMTMVKVVAYYVKQMFLPIHLNADYKAIPVRTLSDMSFLISVFFLVAVGVIVFRIIKHSRIQGLFALCFFAALLPVMNIIPIGHIMAERYLYLPVAGFCGVTGCVIGRWFPGNIPAGSRTGLFLPDRQALKRRAGIIAIAAVVVISFALRTVLRNNDWRDEYTFWTKIAKEQPDNHDAHNNLGVFYYKHGDLDRAIGELERAVLLKNDYPEGHNSLGTMYIDKGLTDKAISEFSKAIHYDPASSYAYYNMGNAYFDKNALDECIVFFNKAIQLNMHKPQVFNNLGSAYLKKGNLDAAIAQYRKALYIYPGYAEAHSNLGFIYTETNRFEEALSELKKALRLNPDHANAHNNLGALYCRQGLWDLAEMEFLSSIRANPRNIGARKNLGIIYFQQGKKQEAREQLLHVLKDDINHVNEPGFFSIAEQLGLVKIREDD</sequence>
<dbReference type="PANTHER" id="PTHR44227">
    <property type="match status" value="1"/>
</dbReference>
<keyword evidence="4" id="KW-1133">Transmembrane helix</keyword>
<proteinExistence type="predicted"/>
<evidence type="ECO:0000256" key="2">
    <source>
        <dbReference type="ARBA" id="ARBA00022803"/>
    </source>
</evidence>
<feature type="transmembrane region" description="Helical" evidence="4">
    <location>
        <begin position="106"/>
        <end position="124"/>
    </location>
</feature>
<feature type="transmembrane region" description="Helical" evidence="4">
    <location>
        <begin position="18"/>
        <end position="38"/>
    </location>
</feature>
<dbReference type="EMBL" id="CP049055">
    <property type="protein sequence ID" value="QII10384.1"/>
    <property type="molecule type" value="Genomic_DNA"/>
</dbReference>
<dbReference type="RefSeq" id="WP_164994545.1">
    <property type="nucleotide sequence ID" value="NZ_CP049055.1"/>
</dbReference>
<evidence type="ECO:0000256" key="4">
    <source>
        <dbReference type="SAM" id="Phobius"/>
    </source>
</evidence>
<dbReference type="Pfam" id="PF13374">
    <property type="entry name" value="TPR_10"/>
    <property type="match status" value="1"/>
</dbReference>
<feature type="transmembrane region" description="Helical" evidence="4">
    <location>
        <begin position="339"/>
        <end position="361"/>
    </location>
</feature>
<protein>
    <submittedName>
        <fullName evidence="5">Putative membrane protein</fullName>
    </submittedName>
</protein>
<keyword evidence="4" id="KW-0812">Transmembrane</keyword>
<dbReference type="Gene3D" id="1.25.40.10">
    <property type="entry name" value="Tetratricopeptide repeat domain"/>
    <property type="match status" value="3"/>
</dbReference>
<dbReference type="Pfam" id="PF00515">
    <property type="entry name" value="TPR_1"/>
    <property type="match status" value="1"/>
</dbReference>
<dbReference type="InterPro" id="IPR052346">
    <property type="entry name" value="O-mannosyl-transferase_TMTC"/>
</dbReference>
<evidence type="ECO:0000256" key="1">
    <source>
        <dbReference type="ARBA" id="ARBA00022737"/>
    </source>
</evidence>
<dbReference type="SMART" id="SM00028">
    <property type="entry name" value="TPR"/>
    <property type="match status" value="7"/>
</dbReference>
<dbReference type="PROSITE" id="PS50005">
    <property type="entry name" value="TPR"/>
    <property type="match status" value="6"/>
</dbReference>
<organism evidence="5 6">
    <name type="scientific">Kuenenia stuttgartiensis</name>
    <dbReference type="NCBI Taxonomy" id="174633"/>
    <lineage>
        <taxon>Bacteria</taxon>
        <taxon>Pseudomonadati</taxon>
        <taxon>Planctomycetota</taxon>
        <taxon>Candidatus Brocadiia</taxon>
        <taxon>Candidatus Brocadiales</taxon>
        <taxon>Candidatus Brocadiaceae</taxon>
        <taxon>Candidatus Kuenenia</taxon>
    </lineage>
</organism>
<feature type="repeat" description="TPR" evidence="3">
    <location>
        <begin position="622"/>
        <end position="655"/>
    </location>
</feature>
<dbReference type="InterPro" id="IPR019734">
    <property type="entry name" value="TPR_rpt"/>
</dbReference>
<dbReference type="SUPFAM" id="SSF48452">
    <property type="entry name" value="TPR-like"/>
    <property type="match status" value="1"/>
</dbReference>
<feature type="transmembrane region" description="Helical" evidence="4">
    <location>
        <begin position="312"/>
        <end position="332"/>
    </location>
</feature>
<dbReference type="Pfam" id="PF13414">
    <property type="entry name" value="TPR_11"/>
    <property type="match status" value="2"/>
</dbReference>
<feature type="repeat" description="TPR" evidence="3">
    <location>
        <begin position="588"/>
        <end position="621"/>
    </location>
</feature>
<keyword evidence="4" id="KW-0472">Membrane</keyword>
<dbReference type="Proteomes" id="UP000501926">
    <property type="component" value="Chromosome"/>
</dbReference>
<evidence type="ECO:0000313" key="6">
    <source>
        <dbReference type="Proteomes" id="UP000501926"/>
    </source>
</evidence>
<dbReference type="InterPro" id="IPR011990">
    <property type="entry name" value="TPR-like_helical_dom_sf"/>
</dbReference>
<feature type="transmembrane region" description="Helical" evidence="4">
    <location>
        <begin position="235"/>
        <end position="253"/>
    </location>
</feature>
<feature type="transmembrane region" description="Helical" evidence="4">
    <location>
        <begin position="273"/>
        <end position="292"/>
    </location>
</feature>
<feature type="transmembrane region" description="Helical" evidence="4">
    <location>
        <begin position="156"/>
        <end position="173"/>
    </location>
</feature>
<evidence type="ECO:0000256" key="3">
    <source>
        <dbReference type="PROSITE-ProRule" id="PRU00339"/>
    </source>
</evidence>
<gene>
    <name evidence="5" type="ORF">KsCSTR_10060</name>
</gene>
<dbReference type="PANTHER" id="PTHR44227:SF3">
    <property type="entry name" value="PROTEIN O-MANNOSYL-TRANSFERASE TMTC4"/>
    <property type="match status" value="1"/>
</dbReference>
<dbReference type="Pfam" id="PF13432">
    <property type="entry name" value="TPR_16"/>
    <property type="match status" value="1"/>
</dbReference>
<feature type="repeat" description="TPR" evidence="3">
    <location>
        <begin position="486"/>
        <end position="519"/>
    </location>
</feature>
<accession>A0A6G7GM04</accession>
<feature type="repeat" description="TPR" evidence="3">
    <location>
        <begin position="554"/>
        <end position="587"/>
    </location>
</feature>
<keyword evidence="2 3" id="KW-0802">TPR repeat</keyword>
<feature type="transmembrane region" description="Helical" evidence="4">
    <location>
        <begin position="194"/>
        <end position="223"/>
    </location>
</feature>
<dbReference type="PROSITE" id="PS50293">
    <property type="entry name" value="TPR_REGION"/>
    <property type="match status" value="2"/>
</dbReference>
<name>A0A6G7GM04_KUEST</name>
<reference evidence="5 6" key="1">
    <citation type="submission" date="2020-02" db="EMBL/GenBank/DDBJ databases">
        <title>Newly sequenced genome of strain CSTR1 showed variability in Candidatus Kuenenia stuttgartiensis genomes.</title>
        <authorList>
            <person name="Ding C."/>
            <person name="Adrian L."/>
        </authorList>
    </citation>
    <scope>NUCLEOTIDE SEQUENCE [LARGE SCALE GENOMIC DNA]</scope>
    <source>
        <strain evidence="5 6">CSTR1</strain>
    </source>
</reference>
<keyword evidence="1" id="KW-0677">Repeat</keyword>
<feature type="transmembrane region" description="Helical" evidence="4">
    <location>
        <begin position="367"/>
        <end position="386"/>
    </location>
</feature>
<feature type="transmembrane region" description="Helical" evidence="4">
    <location>
        <begin position="131"/>
        <end position="150"/>
    </location>
</feature>
<feature type="repeat" description="TPR" evidence="3">
    <location>
        <begin position="520"/>
        <end position="553"/>
    </location>
</feature>
<feature type="repeat" description="TPR" evidence="3">
    <location>
        <begin position="452"/>
        <end position="485"/>
    </location>
</feature>
<dbReference type="AlphaFoldDB" id="A0A6G7GM04"/>
<evidence type="ECO:0000313" key="5">
    <source>
        <dbReference type="EMBL" id="QII10384.1"/>
    </source>
</evidence>